<accession>A0ABP7ELC4</accession>
<sequence length="445" mass="48086">MQERRRIRSSHISSGTNARGRRGAHRRSRRHRVGMLAGFTALALAALTTASGSPIATRATAGPGSAQHDAVLGPCRISSKPGAAVQMSEGLPTNTGYAHSTGVLHALNLMVDFPDAQGPGPAMSRFHEFFPQTARWFRTGSYGRLDYRPETPVRHWLHMPKTFRAYGINRGSPYEPGYHRLVDDIVKAADPEVDFSRYDLVNILVTPNAGPSALDTVLSVTFSGNKDASHADGVPLSNMSFVYSRQDDGSGSYGSTGYRVLPHENGHTFGLPDLYTSEGGGSVGHWDIMSEDWGADNDLLGWHKWKLGWLDDDQVSCASSSGALERRLEPLETRGGRKMIFVPVSGQSGYAIEVRTRAGNDDAVCRPGVLIYRVDASVDTGEGPISISDATRNSGGCTRLPNVQAELSDATYQPGQTFTDRADHLTVSVLSKEADGGYAVRVTRP</sequence>
<dbReference type="GO" id="GO:0008237">
    <property type="term" value="F:metallopeptidase activity"/>
    <property type="evidence" value="ECO:0007669"/>
    <property type="project" value="UniProtKB-KW"/>
</dbReference>
<dbReference type="NCBIfam" id="TIGR03296">
    <property type="entry name" value="M6dom_TIGR03296"/>
    <property type="match status" value="1"/>
</dbReference>
<dbReference type="Proteomes" id="UP001499884">
    <property type="component" value="Unassembled WGS sequence"/>
</dbReference>
<evidence type="ECO:0000313" key="3">
    <source>
        <dbReference type="Proteomes" id="UP001499884"/>
    </source>
</evidence>
<gene>
    <name evidence="2" type="ORF">GCM10023082_17770</name>
</gene>
<comment type="caution">
    <text evidence="2">The sequence shown here is derived from an EMBL/GenBank/DDBJ whole genome shotgun (WGS) entry which is preliminary data.</text>
</comment>
<dbReference type="InterPro" id="IPR008757">
    <property type="entry name" value="Peptidase_M6-like_domain"/>
</dbReference>
<keyword evidence="2" id="KW-0378">Hydrolase</keyword>
<keyword evidence="2" id="KW-0482">Metalloprotease</keyword>
<keyword evidence="3" id="KW-1185">Reference proteome</keyword>
<dbReference type="PANTHER" id="PTHR41775:SF1">
    <property type="entry name" value="PEPTIDASE M6-LIKE DOMAIN-CONTAINING PROTEIN"/>
    <property type="match status" value="1"/>
</dbReference>
<evidence type="ECO:0000313" key="2">
    <source>
        <dbReference type="EMBL" id="GAA3720771.1"/>
    </source>
</evidence>
<keyword evidence="2" id="KW-0645">Protease</keyword>
<protein>
    <submittedName>
        <fullName evidence="2">M6 family metalloprotease domain-containing protein</fullName>
    </submittedName>
</protein>
<proteinExistence type="predicted"/>
<reference evidence="3" key="1">
    <citation type="journal article" date="2019" name="Int. J. Syst. Evol. Microbiol.">
        <title>The Global Catalogue of Microorganisms (GCM) 10K type strain sequencing project: providing services to taxonomists for standard genome sequencing and annotation.</title>
        <authorList>
            <consortium name="The Broad Institute Genomics Platform"/>
            <consortium name="The Broad Institute Genome Sequencing Center for Infectious Disease"/>
            <person name="Wu L."/>
            <person name="Ma J."/>
        </authorList>
    </citation>
    <scope>NUCLEOTIDE SEQUENCE [LARGE SCALE GENOMIC DNA]</scope>
    <source>
        <strain evidence="3">JCM 30846</strain>
    </source>
</reference>
<dbReference type="SUPFAM" id="SSF55486">
    <property type="entry name" value="Metalloproteases ('zincins'), catalytic domain"/>
    <property type="match status" value="1"/>
</dbReference>
<dbReference type="EMBL" id="BAABEP010000008">
    <property type="protein sequence ID" value="GAA3720771.1"/>
    <property type="molecule type" value="Genomic_DNA"/>
</dbReference>
<name>A0ABP7ELC4_9ACTN</name>
<dbReference type="PANTHER" id="PTHR41775">
    <property type="entry name" value="SECRETED PROTEIN-RELATED"/>
    <property type="match status" value="1"/>
</dbReference>
<organism evidence="2 3">
    <name type="scientific">Streptomyces tremellae</name>
    <dbReference type="NCBI Taxonomy" id="1124239"/>
    <lineage>
        <taxon>Bacteria</taxon>
        <taxon>Bacillati</taxon>
        <taxon>Actinomycetota</taxon>
        <taxon>Actinomycetes</taxon>
        <taxon>Kitasatosporales</taxon>
        <taxon>Streptomycetaceae</taxon>
        <taxon>Streptomyces</taxon>
    </lineage>
</organism>
<feature type="region of interest" description="Disordered" evidence="1">
    <location>
        <begin position="1"/>
        <end position="31"/>
    </location>
</feature>
<evidence type="ECO:0000256" key="1">
    <source>
        <dbReference type="SAM" id="MobiDB-lite"/>
    </source>
</evidence>
<feature type="compositionally biased region" description="Basic residues" evidence="1">
    <location>
        <begin position="19"/>
        <end position="31"/>
    </location>
</feature>